<reference evidence="2 3" key="1">
    <citation type="journal article" date="2019" name="Genome Biol. Evol.">
        <title>Whole-Genome Sequencing of the Giant Devil Catfish, Bagarius yarrelli.</title>
        <authorList>
            <person name="Jiang W."/>
            <person name="Lv Y."/>
            <person name="Cheng L."/>
            <person name="Yang K."/>
            <person name="Chao B."/>
            <person name="Wang X."/>
            <person name="Li Y."/>
            <person name="Pan X."/>
            <person name="You X."/>
            <person name="Zhang Y."/>
            <person name="Yang J."/>
            <person name="Li J."/>
            <person name="Zhang X."/>
            <person name="Liu S."/>
            <person name="Sun C."/>
            <person name="Yang J."/>
            <person name="Shi Q."/>
        </authorList>
    </citation>
    <scope>NUCLEOTIDE SEQUENCE [LARGE SCALE GENOMIC DNA]</scope>
    <source>
        <strain evidence="2">JWS20170419001</strain>
        <tissue evidence="2">Muscle</tissue>
    </source>
</reference>
<feature type="compositionally biased region" description="Polar residues" evidence="1">
    <location>
        <begin position="581"/>
        <end position="598"/>
    </location>
</feature>
<gene>
    <name evidence="2" type="ORF">Baya_16418</name>
</gene>
<evidence type="ECO:0000256" key="1">
    <source>
        <dbReference type="SAM" id="MobiDB-lite"/>
    </source>
</evidence>
<proteinExistence type="predicted"/>
<dbReference type="OrthoDB" id="8987616at2759"/>
<keyword evidence="3" id="KW-1185">Reference proteome</keyword>
<evidence type="ECO:0000313" key="3">
    <source>
        <dbReference type="Proteomes" id="UP000319801"/>
    </source>
</evidence>
<feature type="compositionally biased region" description="Acidic residues" evidence="1">
    <location>
        <begin position="418"/>
        <end position="428"/>
    </location>
</feature>
<evidence type="ECO:0000313" key="2">
    <source>
        <dbReference type="EMBL" id="TTX88639.1"/>
    </source>
</evidence>
<dbReference type="Proteomes" id="UP000319801">
    <property type="component" value="Unassembled WGS sequence"/>
</dbReference>
<accession>A0A556VVU6</accession>
<dbReference type="AlphaFoldDB" id="A0A556VVU6"/>
<feature type="region of interest" description="Disordered" evidence="1">
    <location>
        <begin position="389"/>
        <end position="445"/>
    </location>
</feature>
<feature type="region of interest" description="Disordered" evidence="1">
    <location>
        <begin position="70"/>
        <end position="371"/>
    </location>
</feature>
<sequence>MDSESVMELKSWVSRKLWDLKREMKIETQRKMADLSKELASCFRLQREQMFTLLQMQTNTRETAIENLLSKHTSEPGGEQHLKPDRKETAEDKNTEEDKALLLSEKKTKKEERQSARKKINQEMDSISKLRTEEDEIKRKKEREKTVQKKEKEEMKERKTILKDRMEEDIIKQLEEETRKKDESQREIERKRSERRQNNSSENINEEIESETGRWESETDPEEEETSQVSAAQRQTPSVPTSRIKLQEESINMPERKEEREEEKKTHMARLGRMMKLMRTTSHRVLSLQCRENTSKEVKRQRNLEKKRKQEEQKKELEEMRKEEKQKNAKKKEQKERQRKLKKRTEKKRKRRKEEELQRKLEKRRVDEERLKEVKEKRKLEKWKKELEEKMKEEEGERWQRDSSEDVAVEMNSGSDGWESETDSEEEVYNGGPAAQSRTPSRRSVTFKIPEENEKIHKCEKGSEEDVTQMSGLGRVMKLMRTTSQKVLSLQSGRSNFEETREQCVYRPPKTSAKTSLQHTHVSSRHLRGVLPPVPELSRSLKPGPACLHPHSAGKRYDSDWTYFGDQTKPAKRRSHPPLTPVSSDLITSGRSKHSVYTSHPKFTDRRGADLKLFV</sequence>
<name>A0A556VVU6_BAGYA</name>
<organism evidence="2 3">
    <name type="scientific">Bagarius yarrelli</name>
    <name type="common">Goonch</name>
    <name type="synonym">Bagrus yarrelli</name>
    <dbReference type="NCBI Taxonomy" id="175774"/>
    <lineage>
        <taxon>Eukaryota</taxon>
        <taxon>Metazoa</taxon>
        <taxon>Chordata</taxon>
        <taxon>Craniata</taxon>
        <taxon>Vertebrata</taxon>
        <taxon>Euteleostomi</taxon>
        <taxon>Actinopterygii</taxon>
        <taxon>Neopterygii</taxon>
        <taxon>Teleostei</taxon>
        <taxon>Ostariophysi</taxon>
        <taxon>Siluriformes</taxon>
        <taxon>Sisoridae</taxon>
        <taxon>Sisorinae</taxon>
        <taxon>Bagarius</taxon>
    </lineage>
</organism>
<feature type="compositionally biased region" description="Polar residues" evidence="1">
    <location>
        <begin position="228"/>
        <end position="241"/>
    </location>
</feature>
<comment type="caution">
    <text evidence="2">The sequence shown here is derived from an EMBL/GenBank/DDBJ whole genome shotgun (WGS) entry which is preliminary data.</text>
</comment>
<dbReference type="EMBL" id="VCAZ01000311">
    <property type="protein sequence ID" value="TTX88639.1"/>
    <property type="molecule type" value="Genomic_DNA"/>
</dbReference>
<feature type="region of interest" description="Disordered" evidence="1">
    <location>
        <begin position="568"/>
        <end position="602"/>
    </location>
</feature>
<feature type="compositionally biased region" description="Basic and acidic residues" evidence="1">
    <location>
        <begin position="293"/>
        <end position="336"/>
    </location>
</feature>
<feature type="compositionally biased region" description="Basic and acidic residues" evidence="1">
    <location>
        <begin position="254"/>
        <end position="266"/>
    </location>
</feature>
<feature type="compositionally biased region" description="Basic and acidic residues" evidence="1">
    <location>
        <begin position="353"/>
        <end position="371"/>
    </location>
</feature>
<feature type="compositionally biased region" description="Basic and acidic residues" evidence="1">
    <location>
        <begin position="72"/>
        <end position="197"/>
    </location>
</feature>
<feature type="compositionally biased region" description="Basic and acidic residues" evidence="1">
    <location>
        <begin position="389"/>
        <end position="404"/>
    </location>
</feature>
<feature type="compositionally biased region" description="Basic residues" evidence="1">
    <location>
        <begin position="337"/>
        <end position="352"/>
    </location>
</feature>
<protein>
    <submittedName>
        <fullName evidence="2">Uncharacterized protein</fullName>
    </submittedName>
</protein>